<dbReference type="Pfam" id="PF18291">
    <property type="entry name" value="HU-HIG"/>
    <property type="match status" value="1"/>
</dbReference>
<dbReference type="Proteomes" id="UP001302349">
    <property type="component" value="Chromosome"/>
</dbReference>
<protein>
    <submittedName>
        <fullName evidence="3">HU family DNA-binding protein</fullName>
    </submittedName>
</protein>
<reference evidence="3 4" key="1">
    <citation type="journal article" date="2023" name="Microbiol. Resour. Announc.">
        <title>Complete Genome Sequence of Imperialibacter roseus strain P4T.</title>
        <authorList>
            <person name="Tizabi D.R."/>
            <person name="Bachvaroff T."/>
            <person name="Hill R.T."/>
        </authorList>
    </citation>
    <scope>NUCLEOTIDE SEQUENCE [LARGE SCALE GENOMIC DNA]</scope>
    <source>
        <strain evidence="3 4">P4T</strain>
    </source>
</reference>
<dbReference type="RefSeq" id="WP_317491826.1">
    <property type="nucleotide sequence ID" value="NZ_CP136051.1"/>
</dbReference>
<keyword evidence="4" id="KW-1185">Reference proteome</keyword>
<evidence type="ECO:0000256" key="1">
    <source>
        <dbReference type="ARBA" id="ARBA00023125"/>
    </source>
</evidence>
<proteinExistence type="predicted"/>
<dbReference type="Gene3D" id="4.10.520.10">
    <property type="entry name" value="IHF-like DNA-binding proteins"/>
    <property type="match status" value="1"/>
</dbReference>
<feature type="domain" description="HU" evidence="2">
    <location>
        <begin position="14"/>
        <end position="123"/>
    </location>
</feature>
<accession>A0ABZ0IX42</accession>
<organism evidence="3 4">
    <name type="scientific">Imperialibacter roseus</name>
    <dbReference type="NCBI Taxonomy" id="1324217"/>
    <lineage>
        <taxon>Bacteria</taxon>
        <taxon>Pseudomonadati</taxon>
        <taxon>Bacteroidota</taxon>
        <taxon>Cytophagia</taxon>
        <taxon>Cytophagales</taxon>
        <taxon>Flammeovirgaceae</taxon>
        <taxon>Imperialibacter</taxon>
    </lineage>
</organism>
<keyword evidence="1 3" id="KW-0238">DNA-binding</keyword>
<dbReference type="EMBL" id="CP136051">
    <property type="protein sequence ID" value="WOK09206.1"/>
    <property type="molecule type" value="Genomic_DNA"/>
</dbReference>
<dbReference type="InterPro" id="IPR041607">
    <property type="entry name" value="HU-HIG"/>
</dbReference>
<name>A0ABZ0IX42_9BACT</name>
<gene>
    <name evidence="3" type="ORF">RT717_11215</name>
</gene>
<evidence type="ECO:0000313" key="3">
    <source>
        <dbReference type="EMBL" id="WOK09206.1"/>
    </source>
</evidence>
<sequence>MIGATKVFIQPIDQSAPAKFYAVVNATGEVNQQGISQEIAERSTVTPTDSMAVVEALLTMIPKMLADGKIVRLGDLGTFYTSVKSLGAPTPEEFKKSNILATTVRFKPGKIFMRTLQAADFKRINNGTMPPEPTNGSTP</sequence>
<evidence type="ECO:0000259" key="2">
    <source>
        <dbReference type="Pfam" id="PF18291"/>
    </source>
</evidence>
<dbReference type="SUPFAM" id="SSF47729">
    <property type="entry name" value="IHF-like DNA-binding proteins"/>
    <property type="match status" value="1"/>
</dbReference>
<dbReference type="InterPro" id="IPR010992">
    <property type="entry name" value="IHF-like_DNA-bd_dom_sf"/>
</dbReference>
<dbReference type="GO" id="GO:0003677">
    <property type="term" value="F:DNA binding"/>
    <property type="evidence" value="ECO:0007669"/>
    <property type="project" value="UniProtKB-KW"/>
</dbReference>
<evidence type="ECO:0000313" key="4">
    <source>
        <dbReference type="Proteomes" id="UP001302349"/>
    </source>
</evidence>